<proteinExistence type="predicted"/>
<sequence length="280" mass="30487">MRITAKTIYLILASTNVSLAYNWKIWPGAHEEQQTIAPSFQNEQISSISQFPQSAPTGLGSPSLIDSSQWTAAPNVSINSTSPQNTSPMQQSAFPNLSSQFQQPIGQSSGPLVKTHTINPQPSAQTRNSYSQTPSMQSINTPPHVSSPTILSQNPQSINQNQLQQQNTQQLTQSQQQSPAIGTQMALTGIAALTAFGNKNNQDTSSRVGLRNNTPTMDFSTTASRTVTKNFKCTKSEDVCQQEWDDLVQSIENNPQFQIIKKQLKCVPAATTMSSTATNE</sequence>
<accession>A0A077B218</accession>
<reference evidence="2 3" key="1">
    <citation type="submission" date="2014-07" db="EMBL/GenBank/DDBJ databases">
        <title>Comparative genomic insights into amoeba endosymbionts belonging to the families of Holosporaceae and Candidatus Midichloriaceae within Rickettsiales.</title>
        <authorList>
            <person name="Wang Z."/>
            <person name="Wu M."/>
        </authorList>
    </citation>
    <scope>NUCLEOTIDE SEQUENCE [LARGE SCALE GENOMIC DNA]</scope>
    <source>
        <strain evidence="2">PRA3</strain>
    </source>
</reference>
<evidence type="ECO:0000256" key="1">
    <source>
        <dbReference type="SAM" id="MobiDB-lite"/>
    </source>
</evidence>
<evidence type="ECO:0000313" key="3">
    <source>
        <dbReference type="Proteomes" id="UP000028926"/>
    </source>
</evidence>
<dbReference type="OrthoDB" id="10021017at2"/>
<dbReference type="eggNOG" id="ENOG5031BN0">
    <property type="taxonomic scope" value="Bacteria"/>
</dbReference>
<feature type="region of interest" description="Disordered" evidence="1">
    <location>
        <begin position="100"/>
        <end position="154"/>
    </location>
</feature>
<feature type="compositionally biased region" description="Polar residues" evidence="1">
    <location>
        <begin position="100"/>
        <end position="149"/>
    </location>
</feature>
<organism evidence="2 3">
    <name type="scientific">Candidatus Odyssella acanthamoebae</name>
    <dbReference type="NCBI Taxonomy" id="91604"/>
    <lineage>
        <taxon>Bacteria</taxon>
        <taxon>Pseudomonadati</taxon>
        <taxon>Pseudomonadota</taxon>
        <taxon>Alphaproteobacteria</taxon>
        <taxon>Holosporales</taxon>
        <taxon>Candidatus Paracaedibacteraceae</taxon>
        <taxon>Candidatus Odyssella</taxon>
    </lineage>
</organism>
<keyword evidence="3" id="KW-1185">Reference proteome</keyword>
<gene>
    <name evidence="2" type="ORF">ID47_09985</name>
</gene>
<dbReference type="AlphaFoldDB" id="A0A077B218"/>
<evidence type="ECO:0000313" key="2">
    <source>
        <dbReference type="EMBL" id="AIK96990.1"/>
    </source>
</evidence>
<protein>
    <submittedName>
        <fullName evidence="2">Uncharacterized protein</fullName>
    </submittedName>
</protein>
<dbReference type="STRING" id="91604.ID47_09985"/>
<dbReference type="HOGENOM" id="CLU_992836_0_0_5"/>
<dbReference type="Proteomes" id="UP000028926">
    <property type="component" value="Chromosome"/>
</dbReference>
<dbReference type="RefSeq" id="WP_038465910.1">
    <property type="nucleotide sequence ID" value="NZ_CP008941.1"/>
</dbReference>
<dbReference type="EMBL" id="CP008941">
    <property type="protein sequence ID" value="AIK96990.1"/>
    <property type="molecule type" value="Genomic_DNA"/>
</dbReference>
<dbReference type="KEGG" id="paca:ID47_09985"/>
<feature type="region of interest" description="Disordered" evidence="1">
    <location>
        <begin position="198"/>
        <end position="217"/>
    </location>
</feature>
<feature type="region of interest" description="Disordered" evidence="1">
    <location>
        <begin position="74"/>
        <end position="93"/>
    </location>
</feature>
<name>A0A077B218_9PROT</name>